<dbReference type="InterPro" id="IPR017585">
    <property type="entry name" value="SAF_FlgA"/>
</dbReference>
<keyword evidence="4" id="KW-1005">Bacterial flagellum biogenesis</keyword>
<dbReference type="EMBL" id="JAEPRQ010000003">
    <property type="protein sequence ID" value="MBK4216384.1"/>
    <property type="molecule type" value="Genomic_DNA"/>
</dbReference>
<name>A0A934SFD7_9RHOB</name>
<keyword evidence="2 4" id="KW-0732">Signal</keyword>
<keyword evidence="7" id="KW-1185">Reference proteome</keyword>
<comment type="similarity">
    <text evidence="4">Belongs to the FlgA family.</text>
</comment>
<feature type="domain" description="SAF" evidence="5">
    <location>
        <begin position="17"/>
        <end position="74"/>
    </location>
</feature>
<dbReference type="Pfam" id="PF13144">
    <property type="entry name" value="ChapFlgA"/>
    <property type="match status" value="1"/>
</dbReference>
<reference evidence="6" key="1">
    <citation type="submission" date="2021-01" db="EMBL/GenBank/DDBJ databases">
        <title>Paracoccus amoyensis sp. nov., isolated from the surface seawater along the coast of Xiamen Island, China.</title>
        <authorList>
            <person name="Lyu L."/>
        </authorList>
    </citation>
    <scope>NUCLEOTIDE SEQUENCE</scope>
    <source>
        <strain evidence="6">MJ17</strain>
    </source>
</reference>
<dbReference type="SUPFAM" id="SSF51269">
    <property type="entry name" value="AFP III-like domain"/>
    <property type="match status" value="1"/>
</dbReference>
<gene>
    <name evidence="6" type="primary">flgA</name>
    <name evidence="6" type="ORF">JJJ17_10650</name>
</gene>
<dbReference type="InterPro" id="IPR036732">
    <property type="entry name" value="AFP_Neu5c_C_sf"/>
</dbReference>
<dbReference type="AlphaFoldDB" id="A0A934SFD7"/>
<feature type="signal peptide" evidence="4">
    <location>
        <begin position="1"/>
        <end position="17"/>
    </location>
</feature>
<evidence type="ECO:0000256" key="1">
    <source>
        <dbReference type="ARBA" id="ARBA00004418"/>
    </source>
</evidence>
<evidence type="ECO:0000259" key="5">
    <source>
        <dbReference type="SMART" id="SM00858"/>
    </source>
</evidence>
<evidence type="ECO:0000256" key="3">
    <source>
        <dbReference type="ARBA" id="ARBA00022764"/>
    </source>
</evidence>
<keyword evidence="3 4" id="KW-0574">Periplasm</keyword>
<dbReference type="RefSeq" id="WP_200686192.1">
    <property type="nucleotide sequence ID" value="NZ_JAEPRQ010000003.1"/>
</dbReference>
<dbReference type="PANTHER" id="PTHR36307:SF1">
    <property type="entry name" value="FLAGELLA BASAL BODY P-RING FORMATION PROTEIN FLGA"/>
    <property type="match status" value="1"/>
</dbReference>
<dbReference type="Gene3D" id="2.30.30.760">
    <property type="match status" value="1"/>
</dbReference>
<keyword evidence="6" id="KW-0282">Flagellum</keyword>
<sequence>MRWLAVFMLMLAAPSQASVLAAARTLPAGTIIAAADLRAVDSNRPGITDPSQAIGLQTRITIYEGRPIQSNLLQPPRLVQRNQIVRLTFARGALRIVTSARSLSDGASGEVIRVMNLDSRSSVDAVVQDDGSLLALN</sequence>
<evidence type="ECO:0000313" key="6">
    <source>
        <dbReference type="EMBL" id="MBK4216384.1"/>
    </source>
</evidence>
<dbReference type="PANTHER" id="PTHR36307">
    <property type="entry name" value="FLAGELLA BASAL BODY P-RING FORMATION PROTEIN FLGA"/>
    <property type="match status" value="1"/>
</dbReference>
<dbReference type="NCBIfam" id="TIGR03170">
    <property type="entry name" value="flgA_cterm"/>
    <property type="match status" value="1"/>
</dbReference>
<organism evidence="6 7">
    <name type="scientific">Paracoccus caeni</name>
    <dbReference type="NCBI Taxonomy" id="657651"/>
    <lineage>
        <taxon>Bacteria</taxon>
        <taxon>Pseudomonadati</taxon>
        <taxon>Pseudomonadota</taxon>
        <taxon>Alphaproteobacteria</taxon>
        <taxon>Rhodobacterales</taxon>
        <taxon>Paracoccaceae</taxon>
        <taxon>Paracoccus</taxon>
    </lineage>
</organism>
<feature type="chain" id="PRO_5038165594" description="Flagella basal body P-ring formation protein FlgA" evidence="4">
    <location>
        <begin position="18"/>
        <end position="137"/>
    </location>
</feature>
<dbReference type="Proteomes" id="UP000640485">
    <property type="component" value="Unassembled WGS sequence"/>
</dbReference>
<dbReference type="SMART" id="SM00858">
    <property type="entry name" value="SAF"/>
    <property type="match status" value="1"/>
</dbReference>
<evidence type="ECO:0000313" key="7">
    <source>
        <dbReference type="Proteomes" id="UP000640485"/>
    </source>
</evidence>
<comment type="subcellular location">
    <subcellularLocation>
        <location evidence="1 4">Periplasm</location>
    </subcellularLocation>
</comment>
<evidence type="ECO:0000256" key="2">
    <source>
        <dbReference type="ARBA" id="ARBA00022729"/>
    </source>
</evidence>
<proteinExistence type="inferred from homology"/>
<comment type="function">
    <text evidence="4">Involved in the assembly process of the P-ring formation. It may associate with FlgF on the rod constituting a structure essential for the P-ring assembly or may act as a modulator protein for the P-ring assembly.</text>
</comment>
<dbReference type="InterPro" id="IPR013974">
    <property type="entry name" value="SAF"/>
</dbReference>
<dbReference type="Gene3D" id="3.90.1210.10">
    <property type="entry name" value="Antifreeze-like/N-acetylneuraminic acid synthase C-terminal domain"/>
    <property type="match status" value="1"/>
</dbReference>
<dbReference type="CDD" id="cd11614">
    <property type="entry name" value="SAF_CpaB_FlgA_like"/>
    <property type="match status" value="1"/>
</dbReference>
<accession>A0A934SFD7</accession>
<dbReference type="GO" id="GO:0042597">
    <property type="term" value="C:periplasmic space"/>
    <property type="evidence" value="ECO:0007669"/>
    <property type="project" value="UniProtKB-SubCell"/>
</dbReference>
<comment type="caution">
    <text evidence="6">The sequence shown here is derived from an EMBL/GenBank/DDBJ whole genome shotgun (WGS) entry which is preliminary data.</text>
</comment>
<keyword evidence="6" id="KW-0966">Cell projection</keyword>
<evidence type="ECO:0000256" key="4">
    <source>
        <dbReference type="RuleBase" id="RU362063"/>
    </source>
</evidence>
<protein>
    <recommendedName>
        <fullName evidence="4">Flagella basal body P-ring formation protein FlgA</fullName>
    </recommendedName>
</protein>
<dbReference type="GO" id="GO:0044780">
    <property type="term" value="P:bacterial-type flagellum assembly"/>
    <property type="evidence" value="ECO:0007669"/>
    <property type="project" value="InterPro"/>
</dbReference>
<keyword evidence="6" id="KW-0969">Cilium</keyword>
<dbReference type="InterPro" id="IPR039246">
    <property type="entry name" value="Flagellar_FlgA"/>
</dbReference>